<evidence type="ECO:0000313" key="2">
    <source>
        <dbReference type="Proteomes" id="UP001213000"/>
    </source>
</evidence>
<protein>
    <submittedName>
        <fullName evidence="1">Uncharacterized protein</fullName>
    </submittedName>
</protein>
<gene>
    <name evidence="1" type="ORF">NP233_g4461</name>
</gene>
<name>A0AAD5VVA0_9AGAR</name>
<reference evidence="1" key="1">
    <citation type="submission" date="2022-07" db="EMBL/GenBank/DDBJ databases">
        <title>Genome Sequence of Leucocoprinus birnbaumii.</title>
        <authorList>
            <person name="Buettner E."/>
        </authorList>
    </citation>
    <scope>NUCLEOTIDE SEQUENCE</scope>
    <source>
        <strain evidence="1">VT141</strain>
    </source>
</reference>
<dbReference type="EMBL" id="JANIEX010000241">
    <property type="protein sequence ID" value="KAJ3570362.1"/>
    <property type="molecule type" value="Genomic_DNA"/>
</dbReference>
<accession>A0AAD5VVA0</accession>
<proteinExistence type="predicted"/>
<keyword evidence="2" id="KW-1185">Reference proteome</keyword>
<dbReference type="AlphaFoldDB" id="A0AAD5VVA0"/>
<evidence type="ECO:0000313" key="1">
    <source>
        <dbReference type="EMBL" id="KAJ3570362.1"/>
    </source>
</evidence>
<sequence length="88" mass="10278">MCTLATEGIQYGCGHYVSQRSTHKDDCGSKYCIWSNRHAPNCPHCPQCSRFLGPDSKEVIKAKVPEYCDTCDYWWKKNNTYRRQQPQQ</sequence>
<organism evidence="1 2">
    <name type="scientific">Leucocoprinus birnbaumii</name>
    <dbReference type="NCBI Taxonomy" id="56174"/>
    <lineage>
        <taxon>Eukaryota</taxon>
        <taxon>Fungi</taxon>
        <taxon>Dikarya</taxon>
        <taxon>Basidiomycota</taxon>
        <taxon>Agaricomycotina</taxon>
        <taxon>Agaricomycetes</taxon>
        <taxon>Agaricomycetidae</taxon>
        <taxon>Agaricales</taxon>
        <taxon>Agaricineae</taxon>
        <taxon>Agaricaceae</taxon>
        <taxon>Leucocoprinus</taxon>
    </lineage>
</organism>
<dbReference type="Proteomes" id="UP001213000">
    <property type="component" value="Unassembled WGS sequence"/>
</dbReference>
<comment type="caution">
    <text evidence="1">The sequence shown here is derived from an EMBL/GenBank/DDBJ whole genome shotgun (WGS) entry which is preliminary data.</text>
</comment>